<sequence length="47" mass="5171">MLANKRLGFMADIKEHTVYAQALHFMVDGAGDDIARGQLAALVKVRQ</sequence>
<gene>
    <name evidence="1" type="ORF">NCTC13635_02063</name>
</gene>
<proteinExistence type="predicted"/>
<evidence type="ECO:0000313" key="2">
    <source>
        <dbReference type="Proteomes" id="UP000282433"/>
    </source>
</evidence>
<dbReference type="AlphaFoldDB" id="A0A447RNN5"/>
<dbReference type="EMBL" id="LR134162">
    <property type="protein sequence ID" value="VEB01430.1"/>
    <property type="molecule type" value="Genomic_DNA"/>
</dbReference>
<accession>A0A447RNN5</accession>
<name>A0A447RNN5_KLEPN</name>
<dbReference type="Proteomes" id="UP000282433">
    <property type="component" value="Chromosome"/>
</dbReference>
<organism evidence="1 2">
    <name type="scientific">Klebsiella pneumoniae</name>
    <dbReference type="NCBI Taxonomy" id="573"/>
    <lineage>
        <taxon>Bacteria</taxon>
        <taxon>Pseudomonadati</taxon>
        <taxon>Pseudomonadota</taxon>
        <taxon>Gammaproteobacteria</taxon>
        <taxon>Enterobacterales</taxon>
        <taxon>Enterobacteriaceae</taxon>
        <taxon>Klebsiella/Raoultella group</taxon>
        <taxon>Klebsiella</taxon>
        <taxon>Klebsiella pneumoniae complex</taxon>
    </lineage>
</organism>
<protein>
    <submittedName>
        <fullName evidence="1">Uncharacterized protein</fullName>
    </submittedName>
</protein>
<reference evidence="1 2" key="1">
    <citation type="submission" date="2018-12" db="EMBL/GenBank/DDBJ databases">
        <authorList>
            <consortium name="Pathogen Informatics"/>
        </authorList>
    </citation>
    <scope>NUCLEOTIDE SEQUENCE [LARGE SCALE GENOMIC DNA]</scope>
    <source>
        <strain evidence="1 2">NCTC13635</strain>
    </source>
</reference>
<evidence type="ECO:0000313" key="1">
    <source>
        <dbReference type="EMBL" id="VEB01430.1"/>
    </source>
</evidence>